<sequence>MRLLDGRTAIIYGGGGSIGGAIARAYGQQGARVFLAGRTPVTLEAVAADIRAAGGDAQTATVDALDEEAVEAHADAVAATAGRIDISVNVIADSDVQGIPMADMSLDDYLSPVTTSVRSKFLTARAAARHMRPRGSGVILTFGGSGDWAAARRYRLGGLQTAFEAVEAMRRQLASELGAYGIRVITLQTGGVPDSIPQSFEGRAAIEADLVGQTLLGRTATFEDVGNVAVFAASDWARTITGTAINITCGAVID</sequence>
<accession>A0A919SWV0</accession>
<proteinExistence type="inferred from homology"/>
<comment type="similarity">
    <text evidence="1">Belongs to the short-chain dehydrogenases/reductases (SDR) family.</text>
</comment>
<dbReference type="PANTHER" id="PTHR43669">
    <property type="entry name" value="5-KETO-D-GLUCONATE 5-REDUCTASE"/>
    <property type="match status" value="1"/>
</dbReference>
<keyword evidence="2" id="KW-0560">Oxidoreductase</keyword>
<dbReference type="EMBL" id="BOQP01000035">
    <property type="protein sequence ID" value="GIM78842.1"/>
    <property type="molecule type" value="Genomic_DNA"/>
</dbReference>
<dbReference type="InterPro" id="IPR036291">
    <property type="entry name" value="NAD(P)-bd_dom_sf"/>
</dbReference>
<evidence type="ECO:0000256" key="1">
    <source>
        <dbReference type="ARBA" id="ARBA00006484"/>
    </source>
</evidence>
<dbReference type="PRINTS" id="PR00081">
    <property type="entry name" value="GDHRDH"/>
</dbReference>
<dbReference type="CDD" id="cd05233">
    <property type="entry name" value="SDR_c"/>
    <property type="match status" value="1"/>
</dbReference>
<evidence type="ECO:0000313" key="3">
    <source>
        <dbReference type="EMBL" id="GIM78842.1"/>
    </source>
</evidence>
<comment type="caution">
    <text evidence="3">The sequence shown here is derived from an EMBL/GenBank/DDBJ whole genome shotgun (WGS) entry which is preliminary data.</text>
</comment>
<protein>
    <submittedName>
        <fullName evidence="3">3-oxoacyl-ACP reductase</fullName>
    </submittedName>
</protein>
<evidence type="ECO:0000313" key="4">
    <source>
        <dbReference type="Proteomes" id="UP000680865"/>
    </source>
</evidence>
<dbReference type="GO" id="GO:0016491">
    <property type="term" value="F:oxidoreductase activity"/>
    <property type="evidence" value="ECO:0007669"/>
    <property type="project" value="UniProtKB-KW"/>
</dbReference>
<dbReference type="RefSeq" id="WP_213000774.1">
    <property type="nucleotide sequence ID" value="NZ_BAAATW010000001.1"/>
</dbReference>
<dbReference type="Pfam" id="PF13561">
    <property type="entry name" value="adh_short_C2"/>
    <property type="match status" value="1"/>
</dbReference>
<name>A0A919SWV0_9ACTN</name>
<dbReference type="PANTHER" id="PTHR43669:SF3">
    <property type="entry name" value="ALCOHOL DEHYDROGENASE, PUTATIVE (AFU_ORTHOLOGUE AFUA_3G03445)-RELATED"/>
    <property type="match status" value="1"/>
</dbReference>
<reference evidence="3" key="1">
    <citation type="submission" date="2021-03" db="EMBL/GenBank/DDBJ databases">
        <title>Whole genome shotgun sequence of Actinoplanes consettensis NBRC 14913.</title>
        <authorList>
            <person name="Komaki H."/>
            <person name="Tamura T."/>
        </authorList>
    </citation>
    <scope>NUCLEOTIDE SEQUENCE</scope>
    <source>
        <strain evidence="3">NBRC 14913</strain>
    </source>
</reference>
<dbReference type="InterPro" id="IPR002347">
    <property type="entry name" value="SDR_fam"/>
</dbReference>
<gene>
    <name evidence="3" type="primary">fabG_8</name>
    <name evidence="3" type="ORF">Aco04nite_62500</name>
</gene>
<dbReference type="Gene3D" id="3.40.50.720">
    <property type="entry name" value="NAD(P)-binding Rossmann-like Domain"/>
    <property type="match status" value="1"/>
</dbReference>
<organism evidence="3 4">
    <name type="scientific">Winogradskya consettensis</name>
    <dbReference type="NCBI Taxonomy" id="113560"/>
    <lineage>
        <taxon>Bacteria</taxon>
        <taxon>Bacillati</taxon>
        <taxon>Actinomycetota</taxon>
        <taxon>Actinomycetes</taxon>
        <taxon>Micromonosporales</taxon>
        <taxon>Micromonosporaceae</taxon>
        <taxon>Winogradskya</taxon>
    </lineage>
</organism>
<evidence type="ECO:0000256" key="2">
    <source>
        <dbReference type="ARBA" id="ARBA00023002"/>
    </source>
</evidence>
<dbReference type="SUPFAM" id="SSF51735">
    <property type="entry name" value="NAD(P)-binding Rossmann-fold domains"/>
    <property type="match status" value="1"/>
</dbReference>
<keyword evidence="4" id="KW-1185">Reference proteome</keyword>
<dbReference type="AlphaFoldDB" id="A0A919SWV0"/>
<dbReference type="Proteomes" id="UP000680865">
    <property type="component" value="Unassembled WGS sequence"/>
</dbReference>